<dbReference type="PROSITE" id="PS50082">
    <property type="entry name" value="WD_REPEATS_2"/>
    <property type="match status" value="4"/>
</dbReference>
<feature type="repeat" description="WD" evidence="9">
    <location>
        <begin position="200"/>
        <end position="234"/>
    </location>
</feature>
<feature type="region of interest" description="Disordered" evidence="10">
    <location>
        <begin position="62"/>
        <end position="84"/>
    </location>
</feature>
<keyword evidence="5" id="KW-0677">Repeat</keyword>
<keyword evidence="12" id="KW-1185">Reference proteome</keyword>
<keyword evidence="6" id="KW-0508">mRNA splicing</keyword>
<dbReference type="STRING" id="4955.A0A1G4MEF7"/>
<evidence type="ECO:0000256" key="3">
    <source>
        <dbReference type="ARBA" id="ARBA00022664"/>
    </source>
</evidence>
<dbReference type="SMART" id="SM00320">
    <property type="entry name" value="WD40"/>
    <property type="match status" value="6"/>
</dbReference>
<gene>
    <name evidence="11" type="ORF">LAFE_0F03158G</name>
</gene>
<organism evidence="11 12">
    <name type="scientific">Lachancea fermentati</name>
    <name type="common">Zygosaccharomyces fermentati</name>
    <dbReference type="NCBI Taxonomy" id="4955"/>
    <lineage>
        <taxon>Eukaryota</taxon>
        <taxon>Fungi</taxon>
        <taxon>Dikarya</taxon>
        <taxon>Ascomycota</taxon>
        <taxon>Saccharomycotina</taxon>
        <taxon>Saccharomycetes</taxon>
        <taxon>Saccharomycetales</taxon>
        <taxon>Saccharomycetaceae</taxon>
        <taxon>Lachancea</taxon>
    </lineage>
</organism>
<evidence type="ECO:0000256" key="2">
    <source>
        <dbReference type="ARBA" id="ARBA00022574"/>
    </source>
</evidence>
<keyword evidence="3" id="KW-0507">mRNA processing</keyword>
<dbReference type="InterPro" id="IPR032847">
    <property type="entry name" value="PRPF17"/>
</dbReference>
<evidence type="ECO:0000256" key="8">
    <source>
        <dbReference type="ARBA" id="ARBA00068146"/>
    </source>
</evidence>
<dbReference type="InterPro" id="IPR015943">
    <property type="entry name" value="WD40/YVTN_repeat-like_dom_sf"/>
</dbReference>
<evidence type="ECO:0000256" key="5">
    <source>
        <dbReference type="ARBA" id="ARBA00022737"/>
    </source>
</evidence>
<evidence type="ECO:0000313" key="12">
    <source>
        <dbReference type="Proteomes" id="UP000190831"/>
    </source>
</evidence>
<dbReference type="GO" id="GO:0000398">
    <property type="term" value="P:mRNA splicing, via spliceosome"/>
    <property type="evidence" value="ECO:0007669"/>
    <property type="project" value="InterPro"/>
</dbReference>
<keyword evidence="2 9" id="KW-0853">WD repeat</keyword>
<evidence type="ECO:0000256" key="7">
    <source>
        <dbReference type="ARBA" id="ARBA00023242"/>
    </source>
</evidence>
<dbReference type="CDD" id="cd00200">
    <property type="entry name" value="WD40"/>
    <property type="match status" value="1"/>
</dbReference>
<sequence length="453" mass="51499">MSLVQGYSSDESSDQGHSNQNESDELSKDVRLSNSLSSVGGEEFNKRKFYFTKAELRSKRRKRKGQGPWSSWDTSDEEVTSNENVLELNDYRETQEEAYNSDIEADTKENSIFYGTNLVDYQGRGILHPPIEEDVDFHKPSLSFKCYLPKRLIHTYDGHGNGTTVLRALPTTGHLLLSGGNDNKVKLWDAYRSRELLRDYSGHSKAIRDTNFSGNAKQFISVSFDRSAKIWDTEIGVVKSRYHFSSVPNCATFHPVNDNEFLVGLSNSEIRHYDTRSSSNEGCIQVYDHHLSSIIALKYFPDGSKFISSSEDKTVRIWENQINIPIKQISDTAQFAMPYLDIHPENSYFAAQSMDNTIYTFSMKPKYKRHPKKSFSGHKCAGYGVGIAFSPDGQFISSGDTQGRVFIWDWKSTRILKQFEVPDKKPVIAVAWNPQETSKIYCSGNGGKIYLYD</sequence>
<dbReference type="EMBL" id="LT598490">
    <property type="protein sequence ID" value="SCW02289.1"/>
    <property type="molecule type" value="Genomic_DNA"/>
</dbReference>
<dbReference type="PANTHER" id="PTHR43979">
    <property type="entry name" value="PRE-MRNA-PROCESSING FACTOR 17"/>
    <property type="match status" value="1"/>
</dbReference>
<dbReference type="PROSITE" id="PS50294">
    <property type="entry name" value="WD_REPEATS_REGION"/>
    <property type="match status" value="3"/>
</dbReference>
<dbReference type="InterPro" id="IPR001680">
    <property type="entry name" value="WD40_rpt"/>
</dbReference>
<accession>A0A1G4MEF7</accession>
<keyword evidence="4" id="KW-0747">Spliceosome</keyword>
<evidence type="ECO:0000313" key="11">
    <source>
        <dbReference type="EMBL" id="SCW02289.1"/>
    </source>
</evidence>
<dbReference type="PRINTS" id="PR00320">
    <property type="entry name" value="GPROTEINBRPT"/>
</dbReference>
<dbReference type="InterPro" id="IPR020472">
    <property type="entry name" value="WD40_PAC1"/>
</dbReference>
<dbReference type="GO" id="GO:0003729">
    <property type="term" value="F:mRNA binding"/>
    <property type="evidence" value="ECO:0007669"/>
    <property type="project" value="TreeGrafter"/>
</dbReference>
<dbReference type="PANTHER" id="PTHR43979:SF1">
    <property type="entry name" value="PRE-MRNA-PROCESSING FACTOR 17"/>
    <property type="match status" value="1"/>
</dbReference>
<dbReference type="OMA" id="VQVYDHH"/>
<dbReference type="Proteomes" id="UP000190831">
    <property type="component" value="Chromosome F"/>
</dbReference>
<reference evidence="12" key="1">
    <citation type="submission" date="2016-03" db="EMBL/GenBank/DDBJ databases">
        <authorList>
            <person name="Devillers H."/>
        </authorList>
    </citation>
    <scope>NUCLEOTIDE SEQUENCE [LARGE SCALE GENOMIC DNA]</scope>
</reference>
<protein>
    <recommendedName>
        <fullName evidence="8">Pre-mRNA-processing factor 17</fullName>
    </recommendedName>
</protein>
<feature type="repeat" description="WD" evidence="9">
    <location>
        <begin position="287"/>
        <end position="319"/>
    </location>
</feature>
<evidence type="ECO:0000256" key="4">
    <source>
        <dbReference type="ARBA" id="ARBA00022728"/>
    </source>
</evidence>
<dbReference type="AlphaFoldDB" id="A0A1G4MEF7"/>
<evidence type="ECO:0000256" key="1">
    <source>
        <dbReference type="ARBA" id="ARBA00004123"/>
    </source>
</evidence>
<dbReference type="InterPro" id="IPR036322">
    <property type="entry name" value="WD40_repeat_dom_sf"/>
</dbReference>
<proteinExistence type="predicted"/>
<evidence type="ECO:0000256" key="9">
    <source>
        <dbReference type="PROSITE-ProRule" id="PRU00221"/>
    </source>
</evidence>
<dbReference type="GO" id="GO:0071013">
    <property type="term" value="C:catalytic step 2 spliceosome"/>
    <property type="evidence" value="ECO:0007669"/>
    <property type="project" value="InterPro"/>
</dbReference>
<comment type="subcellular location">
    <subcellularLocation>
        <location evidence="1">Nucleus</location>
    </subcellularLocation>
</comment>
<dbReference type="SUPFAM" id="SSF50978">
    <property type="entry name" value="WD40 repeat-like"/>
    <property type="match status" value="1"/>
</dbReference>
<evidence type="ECO:0000256" key="6">
    <source>
        <dbReference type="ARBA" id="ARBA00023187"/>
    </source>
</evidence>
<feature type="repeat" description="WD" evidence="9">
    <location>
        <begin position="387"/>
        <end position="418"/>
    </location>
</feature>
<dbReference type="Gene3D" id="2.130.10.10">
    <property type="entry name" value="YVTN repeat-like/Quinoprotein amine dehydrogenase"/>
    <property type="match status" value="1"/>
</dbReference>
<name>A0A1G4MEF7_LACFM</name>
<feature type="region of interest" description="Disordered" evidence="10">
    <location>
        <begin position="1"/>
        <end position="32"/>
    </location>
</feature>
<keyword evidence="7" id="KW-0539">Nucleus</keyword>
<feature type="compositionally biased region" description="Polar residues" evidence="10">
    <location>
        <begin position="1"/>
        <end position="21"/>
    </location>
</feature>
<feature type="repeat" description="WD" evidence="9">
    <location>
        <begin position="156"/>
        <end position="198"/>
    </location>
</feature>
<dbReference type="FunFam" id="2.130.10.10:FF:000034">
    <property type="entry name" value="Pre-mRNA-processing factor 17, putative"/>
    <property type="match status" value="1"/>
</dbReference>
<dbReference type="Pfam" id="PF00400">
    <property type="entry name" value="WD40"/>
    <property type="match status" value="4"/>
</dbReference>
<evidence type="ECO:0000256" key="10">
    <source>
        <dbReference type="SAM" id="MobiDB-lite"/>
    </source>
</evidence>
<dbReference type="OrthoDB" id="10257301at2759"/>